<dbReference type="Gene3D" id="3.30.450.20">
    <property type="entry name" value="PAS domain"/>
    <property type="match status" value="2"/>
</dbReference>
<dbReference type="InterPro" id="IPR035965">
    <property type="entry name" value="PAS-like_dom_sf"/>
</dbReference>
<dbReference type="PANTHER" id="PTHR41523:SF8">
    <property type="entry name" value="ETHYLENE RESPONSE SENSOR PROTEIN"/>
    <property type="match status" value="1"/>
</dbReference>
<evidence type="ECO:0000256" key="6">
    <source>
        <dbReference type="ARBA" id="ARBA00022777"/>
    </source>
</evidence>
<proteinExistence type="predicted"/>
<evidence type="ECO:0000256" key="5">
    <source>
        <dbReference type="ARBA" id="ARBA00022741"/>
    </source>
</evidence>
<dbReference type="InterPro" id="IPR000014">
    <property type="entry name" value="PAS"/>
</dbReference>
<dbReference type="AlphaFoldDB" id="A0A1I4E7P6"/>
<dbReference type="InterPro" id="IPR013655">
    <property type="entry name" value="PAS_fold_3"/>
</dbReference>
<dbReference type="PANTHER" id="PTHR41523">
    <property type="entry name" value="TWO-COMPONENT SYSTEM SENSOR PROTEIN"/>
    <property type="match status" value="1"/>
</dbReference>
<evidence type="ECO:0000313" key="10">
    <source>
        <dbReference type="EMBL" id="SFL01792.1"/>
    </source>
</evidence>
<dbReference type="EMBL" id="FOSQ01000014">
    <property type="protein sequence ID" value="SFL01792.1"/>
    <property type="molecule type" value="Genomic_DNA"/>
</dbReference>
<evidence type="ECO:0000256" key="3">
    <source>
        <dbReference type="ARBA" id="ARBA00022553"/>
    </source>
</evidence>
<keyword evidence="4" id="KW-0808">Transferase</keyword>
<keyword evidence="7" id="KW-0067">ATP-binding</keyword>
<dbReference type="SMART" id="SM00911">
    <property type="entry name" value="HWE_HK"/>
    <property type="match status" value="1"/>
</dbReference>
<comment type="catalytic activity">
    <reaction evidence="1">
        <text>ATP + protein L-histidine = ADP + protein N-phospho-L-histidine.</text>
        <dbReference type="EC" id="2.7.13.3"/>
    </reaction>
</comment>
<feature type="domain" description="PAS" evidence="9">
    <location>
        <begin position="349"/>
        <end position="419"/>
    </location>
</feature>
<gene>
    <name evidence="10" type="ORF">SAMN02745775_114136</name>
</gene>
<dbReference type="InterPro" id="IPR036890">
    <property type="entry name" value="HATPase_C_sf"/>
</dbReference>
<evidence type="ECO:0000259" key="9">
    <source>
        <dbReference type="PROSITE" id="PS50112"/>
    </source>
</evidence>
<dbReference type="InterPro" id="IPR011102">
    <property type="entry name" value="Sig_transdc_His_kinase_HWE"/>
</dbReference>
<dbReference type="EC" id="2.7.13.3" evidence="2"/>
<dbReference type="SUPFAM" id="SSF55785">
    <property type="entry name" value="PYP-like sensor domain (PAS domain)"/>
    <property type="match status" value="1"/>
</dbReference>
<feature type="transmembrane region" description="Helical" evidence="8">
    <location>
        <begin position="28"/>
        <end position="50"/>
    </location>
</feature>
<evidence type="ECO:0000256" key="8">
    <source>
        <dbReference type="SAM" id="Phobius"/>
    </source>
</evidence>
<reference evidence="10 11" key="1">
    <citation type="submission" date="2016-10" db="EMBL/GenBank/DDBJ databases">
        <authorList>
            <person name="de Groot N.N."/>
        </authorList>
    </citation>
    <scope>NUCLEOTIDE SEQUENCE [LARGE SCALE GENOMIC DNA]</scope>
    <source>
        <strain evidence="10 11">DSM 19981</strain>
    </source>
</reference>
<keyword evidence="11" id="KW-1185">Reference proteome</keyword>
<dbReference type="GO" id="GO:0005524">
    <property type="term" value="F:ATP binding"/>
    <property type="evidence" value="ECO:0007669"/>
    <property type="project" value="UniProtKB-KW"/>
</dbReference>
<dbReference type="STRING" id="1123062.SAMN02745775_114136"/>
<keyword evidence="6 10" id="KW-0418">Kinase</keyword>
<sequence length="690" mass="72183">MEGAGAGMAVAAGPDRRARRCGGAASSWALPAAALLLPLALLLGGGLLAWRNTLAEAEAALRQSADTGAEFGTRVLAGYVVSAGRVNDLTRGLSDAEISAREESLHRQLADLIPDVPEAEAAYVIDRTGTALLAANLFPVPRDRPTAADRDFFAALRADTPPRFHISQVYVSRFDGVPFFAVSRRRSGTANGLAPDAFDGAVNLSVYPHRLQPAMRRLLRQDGDALALIRDDGEALASTAIASPQGVSAPGLAAAAAPTGRALRREGGMILAVQKLEGFPVLAVASRPLAAVAADWRATMGNHLLFGVPATLALLLLSLRERQQQARLGAANQALEEVNAALAAALRASEGNLKRAQDAAGILAFDMAADGMVAGGRGLRELFGLAPDAVLDEAALVACLHPDDRPVAQAELRRLARDGGKLAAEYRVLLPDGGLRWVMLRGEAAAGYGPASPSGLALPGRLSGVAMDVTPRRQAEERTALLAFEVTHRAKNTLAVVQAALRLTKAPDYASYVRAVEGRVAALARAQTMLAESQWREGDLRALLEAELRAFQAAPPPGEGAGEPVVTLSGPPVSLPVRAVQALAMAVHELATNAVKYGALSSPAGRLHITWCLDAAWLYLAWRESGGPPLAAEPARKGFGSRVIEQTIRFQLSGRMEKRWEPAGLECDIAIPLTEAGPAVGGAPPPGGES</sequence>
<dbReference type="CDD" id="cd12914">
    <property type="entry name" value="PDC1_DGC_like"/>
    <property type="match status" value="1"/>
</dbReference>
<dbReference type="Pfam" id="PF07536">
    <property type="entry name" value="HWE_HK"/>
    <property type="match status" value="1"/>
</dbReference>
<keyword evidence="8" id="KW-1133">Transmembrane helix</keyword>
<dbReference type="GO" id="GO:0004673">
    <property type="term" value="F:protein histidine kinase activity"/>
    <property type="evidence" value="ECO:0007669"/>
    <property type="project" value="UniProtKB-EC"/>
</dbReference>
<dbReference type="CDD" id="cd00130">
    <property type="entry name" value="PAS"/>
    <property type="match status" value="1"/>
</dbReference>
<keyword evidence="8" id="KW-0812">Transmembrane</keyword>
<dbReference type="PROSITE" id="PS50112">
    <property type="entry name" value="PAS"/>
    <property type="match status" value="1"/>
</dbReference>
<evidence type="ECO:0000313" key="11">
    <source>
        <dbReference type="Proteomes" id="UP000199473"/>
    </source>
</evidence>
<keyword evidence="8" id="KW-0472">Membrane</keyword>
<keyword evidence="3" id="KW-0597">Phosphoprotein</keyword>
<organism evidence="10 11">
    <name type="scientific">Falsiroseomonas stagni DSM 19981</name>
    <dbReference type="NCBI Taxonomy" id="1123062"/>
    <lineage>
        <taxon>Bacteria</taxon>
        <taxon>Pseudomonadati</taxon>
        <taxon>Pseudomonadota</taxon>
        <taxon>Alphaproteobacteria</taxon>
        <taxon>Acetobacterales</taxon>
        <taxon>Roseomonadaceae</taxon>
        <taxon>Falsiroseomonas</taxon>
    </lineage>
</organism>
<evidence type="ECO:0000256" key="7">
    <source>
        <dbReference type="ARBA" id="ARBA00022840"/>
    </source>
</evidence>
<dbReference type="Pfam" id="PF08447">
    <property type="entry name" value="PAS_3"/>
    <property type="match status" value="1"/>
</dbReference>
<dbReference type="Proteomes" id="UP000199473">
    <property type="component" value="Unassembled WGS sequence"/>
</dbReference>
<evidence type="ECO:0000256" key="1">
    <source>
        <dbReference type="ARBA" id="ARBA00000085"/>
    </source>
</evidence>
<protein>
    <recommendedName>
        <fullName evidence="2">histidine kinase</fullName>
        <ecNumber evidence="2">2.7.13.3</ecNumber>
    </recommendedName>
</protein>
<keyword evidence="5" id="KW-0547">Nucleotide-binding</keyword>
<evidence type="ECO:0000256" key="2">
    <source>
        <dbReference type="ARBA" id="ARBA00012438"/>
    </source>
</evidence>
<name>A0A1I4E7P6_9PROT</name>
<accession>A0A1I4E7P6</accession>
<evidence type="ECO:0000256" key="4">
    <source>
        <dbReference type="ARBA" id="ARBA00022679"/>
    </source>
</evidence>
<dbReference type="Gene3D" id="3.30.565.10">
    <property type="entry name" value="Histidine kinase-like ATPase, C-terminal domain"/>
    <property type="match status" value="1"/>
</dbReference>